<comment type="caution">
    <text evidence="1">The sequence shown here is derived from an EMBL/GenBank/DDBJ whole genome shotgun (WGS) entry which is preliminary data.</text>
</comment>
<evidence type="ECO:0000313" key="2">
    <source>
        <dbReference type="Proteomes" id="UP000316095"/>
    </source>
</evidence>
<organism evidence="1 2">
    <name type="scientific">Rubinisphaera italica</name>
    <dbReference type="NCBI Taxonomy" id="2527969"/>
    <lineage>
        <taxon>Bacteria</taxon>
        <taxon>Pseudomonadati</taxon>
        <taxon>Planctomycetota</taxon>
        <taxon>Planctomycetia</taxon>
        <taxon>Planctomycetales</taxon>
        <taxon>Planctomycetaceae</taxon>
        <taxon>Rubinisphaera</taxon>
    </lineage>
</organism>
<gene>
    <name evidence="1" type="ORF">Pan54_51040</name>
</gene>
<accession>A0A5C5XRJ8</accession>
<reference evidence="1 2" key="1">
    <citation type="submission" date="2019-02" db="EMBL/GenBank/DDBJ databases">
        <title>Deep-cultivation of Planctomycetes and their phenomic and genomic characterization uncovers novel biology.</title>
        <authorList>
            <person name="Wiegand S."/>
            <person name="Jogler M."/>
            <person name="Boedeker C."/>
            <person name="Pinto D."/>
            <person name="Vollmers J."/>
            <person name="Rivas-Marin E."/>
            <person name="Kohn T."/>
            <person name="Peeters S.H."/>
            <person name="Heuer A."/>
            <person name="Rast P."/>
            <person name="Oberbeckmann S."/>
            <person name="Bunk B."/>
            <person name="Jeske O."/>
            <person name="Meyerdierks A."/>
            <person name="Storesund J.E."/>
            <person name="Kallscheuer N."/>
            <person name="Luecker S."/>
            <person name="Lage O.M."/>
            <person name="Pohl T."/>
            <person name="Merkel B.J."/>
            <person name="Hornburger P."/>
            <person name="Mueller R.-W."/>
            <person name="Bruemmer F."/>
            <person name="Labrenz M."/>
            <person name="Spormann A.M."/>
            <person name="Op Den Camp H."/>
            <person name="Overmann J."/>
            <person name="Amann R."/>
            <person name="Jetten M.S.M."/>
            <person name="Mascher T."/>
            <person name="Medema M.H."/>
            <person name="Devos D.P."/>
            <person name="Kaster A.-K."/>
            <person name="Ovreas L."/>
            <person name="Rohde M."/>
            <person name="Galperin M.Y."/>
            <person name="Jogler C."/>
        </authorList>
    </citation>
    <scope>NUCLEOTIDE SEQUENCE [LARGE SCALE GENOMIC DNA]</scope>
    <source>
        <strain evidence="1 2">Pan54</strain>
    </source>
</reference>
<evidence type="ECO:0000313" key="1">
    <source>
        <dbReference type="EMBL" id="TWT64342.1"/>
    </source>
</evidence>
<dbReference type="RefSeq" id="WP_146506061.1">
    <property type="nucleotide sequence ID" value="NZ_SJPG01000001.1"/>
</dbReference>
<dbReference type="EMBL" id="SJPG01000001">
    <property type="protein sequence ID" value="TWT64342.1"/>
    <property type="molecule type" value="Genomic_DNA"/>
</dbReference>
<dbReference type="OrthoDB" id="8888603at2"/>
<sequence>MNKLDPQKLFTQIAEDVPSELHQHLFVTGSLAAAYHYRTELMGQAINTKDADLVIHPAGHVESCREMTEKLLGTGWRKTDACFPMERQEPVDDLRAIRLLPPTSDEYFIEFLNIPEQDQIEAKKWIPIQMSDGWYGLPSFRFLGVVSIGRLRSEMGLEYAAPSMMALTNLLSHPEVGKSRIESGSMTGTLRSAKDLGRVIALARLAGRDEVESWQEPWFDAVKQCFPSGWKELTVKIGRGLEELLGDANALQEAQRTTDIGILNGMNVTVDELRAEGERLIVDLIEPLREMANDGIE</sequence>
<name>A0A5C5XRJ8_9PLAN</name>
<keyword evidence="2" id="KW-1185">Reference proteome</keyword>
<proteinExistence type="predicted"/>
<dbReference type="AlphaFoldDB" id="A0A5C5XRJ8"/>
<dbReference type="Proteomes" id="UP000316095">
    <property type="component" value="Unassembled WGS sequence"/>
</dbReference>
<protein>
    <submittedName>
        <fullName evidence="1">Uncharacterized protein</fullName>
    </submittedName>
</protein>